<evidence type="ECO:0000313" key="2">
    <source>
        <dbReference type="EMBL" id="KFB75925.1"/>
    </source>
</evidence>
<reference evidence="3 5" key="2">
    <citation type="journal article" date="2019" name="Microbiome">
        <title>Annotated bacterial chromosomes from frame-shift-corrected long-read metagenomic data.</title>
        <authorList>
            <person name="Arumugam K."/>
            <person name="Bagci C."/>
            <person name="Bessarab I."/>
            <person name="Beier S."/>
            <person name="Buchfink B."/>
            <person name="Gorska A."/>
            <person name="Qiu G."/>
            <person name="Huson D.H."/>
            <person name="Williams R.B.H."/>
        </authorList>
    </citation>
    <scope>NUCLEOTIDE SEQUENCE [LARGE SCALE GENOMIC DNA]</scope>
    <source>
        <strain evidence="3">SSA1</strain>
    </source>
</reference>
<organism evidence="2 4">
    <name type="scientific">Candidatus Accumulibacter cognatus</name>
    <dbReference type="NCBI Taxonomy" id="2954383"/>
    <lineage>
        <taxon>Bacteria</taxon>
        <taxon>Pseudomonadati</taxon>
        <taxon>Pseudomonadota</taxon>
        <taxon>Betaproteobacteria</taxon>
        <taxon>Candidatus Accumulibacter</taxon>
    </lineage>
</organism>
<name>A0A080M600_9PROT</name>
<reference evidence="2 4" key="1">
    <citation type="submission" date="2014-02" db="EMBL/GenBank/DDBJ databases">
        <title>Expanding our view of genomic diversity in Candidatus Accumulibacter clades.</title>
        <authorList>
            <person name="Skennerton C.T."/>
            <person name="Barr J.J."/>
            <person name="Slater F.R."/>
            <person name="Bond P.L."/>
            <person name="Tyson G.W."/>
        </authorList>
    </citation>
    <scope>NUCLEOTIDE SEQUENCE [LARGE SCALE GENOMIC DNA]</scope>
    <source>
        <strain evidence="4">SK-02</strain>
    </source>
</reference>
<dbReference type="Proteomes" id="UP000021315">
    <property type="component" value="Unassembled WGS sequence"/>
</dbReference>
<dbReference type="KEGG" id="acog:HWD57_04475"/>
<evidence type="ECO:0000313" key="5">
    <source>
        <dbReference type="Proteomes" id="UP000509684"/>
    </source>
</evidence>
<gene>
    <name evidence="2" type="ORF">AW06_003002</name>
    <name evidence="3" type="ORF">HWD57_04475</name>
</gene>
<feature type="region of interest" description="Disordered" evidence="1">
    <location>
        <begin position="255"/>
        <end position="282"/>
    </location>
</feature>
<dbReference type="AlphaFoldDB" id="A0A080M600"/>
<dbReference type="RefSeq" id="WP_034950981.1">
    <property type="nucleotide sequence ID" value="NZ_JDST02000069.1"/>
</dbReference>
<evidence type="ECO:0000313" key="3">
    <source>
        <dbReference type="EMBL" id="QLH49116.1"/>
    </source>
</evidence>
<dbReference type="STRING" id="1453999.AW06_003002"/>
<reference evidence="3" key="3">
    <citation type="submission" date="2020-06" db="EMBL/GenBank/DDBJ databases">
        <authorList>
            <person name="Arumugam K."/>
            <person name="Besarab I."/>
            <person name="Haryono M."/>
            <person name="Bagci C."/>
            <person name="Beier S."/>
            <person name="Buchfink B."/>
            <person name="Gorska A."/>
            <person name="Qiu G."/>
            <person name="Huson D.H."/>
            <person name="Williams R.B."/>
        </authorList>
    </citation>
    <scope>NUCLEOTIDE SEQUENCE</scope>
    <source>
        <strain evidence="3">SSA1</strain>
    </source>
</reference>
<proteinExistence type="predicted"/>
<sequence length="786" mass="85132">MSSPRRPLYERLPEVYRIRDSEQTPPGQLAAFLGVIEDAFAALHARTDAQYHDLFIEHCDDWVVAYLADLLGTSRLAGDPWTLRADVARTVFHRRRKGTLGAVESQVFALSGWAAHVVEMRERLAWNQHLNHQRPDAGGMPPRRLVSEFTAAIRGGTVTLRDPALLSLTGGAFDAHARVVDVKPPTLGLSGWNLPNLAVLLWRLEDFQVPLSRPLFRQIAAIPPSPGAAALAVRFDVQAQGEPWPLFNRHRFHADAEPPRLGGEDEVPDRMPPARLSDGTPAGRPASYVSVQTYSDPRNAHPGSDPVGLVLHLPETPFLGQAWRIRGANLCAWETGIAPPLRDWEVAIDPEHGRLVFGVPDADPATQAEPLADGLLVSACYAQAGPSGAQPVQRLPLPASWPGEQTYEVRRINWFDDAFALQHALDDLPKRSQALLIEITDSQTHVLDLGAIAGIGNDAGVLSLRLAQSLWIRGASGERPVVRLLQPLRVRPTQIGGAGAVNAEVLELLLEGLYLTRAVAFPAGDALLMQAALGQLRILGCTLDPGGGLLLDGSASGTRAPIREALRLTNDYGLAPAESDAFDQVPAVTLERSIAGPLAIDSGYLLTLADSIVDAGSGSTATLPALALGAATGNPELAWGPDLVVRGLTAFGRVRVQTARGEGGLFVHRLEVHDNQDSHTVDVSVGQHGSCLKFCCFSGDHDRLPQHFGCVFASEAWLRFSAEYFGRPGYAQLRLDCDRRIREDGPASDEMGAFGYLRNTHKWKNIGIRLQEFMPVGVRPVLIPIT</sequence>
<evidence type="ECO:0000256" key="1">
    <source>
        <dbReference type="SAM" id="MobiDB-lite"/>
    </source>
</evidence>
<dbReference type="EMBL" id="JDST02000069">
    <property type="protein sequence ID" value="KFB75925.1"/>
    <property type="molecule type" value="Genomic_DNA"/>
</dbReference>
<evidence type="ECO:0000313" key="4">
    <source>
        <dbReference type="Proteomes" id="UP000021315"/>
    </source>
</evidence>
<evidence type="ECO:0008006" key="6">
    <source>
        <dbReference type="Google" id="ProtNLM"/>
    </source>
</evidence>
<keyword evidence="4" id="KW-1185">Reference proteome</keyword>
<accession>A0A7D5S6X7</accession>
<accession>A0A080M600</accession>
<dbReference type="Proteomes" id="UP000509684">
    <property type="component" value="Chromosome"/>
</dbReference>
<dbReference type="EMBL" id="CP058708">
    <property type="protein sequence ID" value="QLH49116.1"/>
    <property type="molecule type" value="Genomic_DNA"/>
</dbReference>
<protein>
    <recommendedName>
        <fullName evidence="6">Phage tail protein</fullName>
    </recommendedName>
</protein>